<evidence type="ECO:0000256" key="2">
    <source>
        <dbReference type="SAM" id="MobiDB-lite"/>
    </source>
</evidence>
<evidence type="ECO:0000259" key="3">
    <source>
        <dbReference type="Pfam" id="PF01935"/>
    </source>
</evidence>
<gene>
    <name evidence="4" type="ORF">HG66A1_04220</name>
</gene>
<evidence type="ECO:0000313" key="5">
    <source>
        <dbReference type="Proteomes" id="UP000320421"/>
    </source>
</evidence>
<dbReference type="InterPro" id="IPR051162">
    <property type="entry name" value="T4SS_component"/>
</dbReference>
<protein>
    <submittedName>
        <fullName evidence="4">AAA-like domain protein</fullName>
    </submittedName>
</protein>
<name>A0A517PH05_9PLAN</name>
<dbReference type="InterPro" id="IPR027417">
    <property type="entry name" value="P-loop_NTPase"/>
</dbReference>
<dbReference type="PANTHER" id="PTHR30121:SF6">
    <property type="entry name" value="SLR6007 PROTEIN"/>
    <property type="match status" value="1"/>
</dbReference>
<feature type="coiled-coil region" evidence="1">
    <location>
        <begin position="733"/>
        <end position="767"/>
    </location>
</feature>
<sequence>MTDQPYEKLGAFYLGKEYDLPTGSLTDNLVLYDSKDLTTHAVCVGMTGSGKTGLCLSLLEEAAIDDIPVIAIDPKGDLGNLLLNFPDLKPADFRPWIEESEAVRKGKTPDEYARATADLWKKGLADWQQDADRIARLRDAVDMAIYTPGSSAGLPISVLKSFDAPSDAVLNDSDALRDRILSAVSGLLALLKIDADPINSREHILISNLLNQAWKEKRNLSVASLIQEIQAPPFDKIGFLDLETFYPAKDRMALSLQLNNLLASPGFEAWMQGEALNIANLLTTRAGKPRISILSIAHLSDSERMFFVTVLLNEVLAWVRSQSGTSSLRAILYMDEVYGYFPPTANPPSKTPMLTLLKQARAFGLGVVLSTQNPVDLDYKGLSNTGTWFIGRLQTERDKARVLDGLESASGTAGSQFHRQQMEAILSDLGSRVFLLHNVHEDAPVVFHTRWALSYLRGPLTRTQIQTLMDPRKQALADETLTTVTSAPSTAEPTTAAEPDQPPLIPPDIKQRVFRASSMLPQGSRLVYRPGVLGLAKLRYADAKSKFDLWQDVALLISLTGDVPESLWEEATPIPVGDLDYQDQPADQARFAGVDTALTRNKKYTTWEKDLKNYLYQERPLKLWFSADPKLYSDPDETEADFRARLKLLLREERDLQIEKLRAKYASKLETIQNRIRTAEERVAREESQYSDKKMSSFLSIGTTIFGAIMGRKIASATNVRKASTAARSVGRAAKEYDDIERAQEALKVQQQKYEELEAEFQQELDELEAPIRPEDLEIEEYLVRPRKSDLMINEVALTWLPWSVDEATGISEPLYRREDVR</sequence>
<feature type="domain" description="Helicase HerA central" evidence="3">
    <location>
        <begin position="33"/>
        <end position="209"/>
    </location>
</feature>
<organism evidence="4 5">
    <name type="scientific">Gimesia chilikensis</name>
    <dbReference type="NCBI Taxonomy" id="2605989"/>
    <lineage>
        <taxon>Bacteria</taxon>
        <taxon>Pseudomonadati</taxon>
        <taxon>Planctomycetota</taxon>
        <taxon>Planctomycetia</taxon>
        <taxon>Planctomycetales</taxon>
        <taxon>Planctomycetaceae</taxon>
        <taxon>Gimesia</taxon>
    </lineage>
</organism>
<dbReference type="Pfam" id="PF01935">
    <property type="entry name" value="DUF87"/>
    <property type="match status" value="1"/>
</dbReference>
<dbReference type="Gene3D" id="3.40.50.300">
    <property type="entry name" value="P-loop containing nucleotide triphosphate hydrolases"/>
    <property type="match status" value="2"/>
</dbReference>
<proteinExistence type="predicted"/>
<accession>A0A517PH05</accession>
<feature type="region of interest" description="Disordered" evidence="2">
    <location>
        <begin position="483"/>
        <end position="505"/>
    </location>
</feature>
<dbReference type="PANTHER" id="PTHR30121">
    <property type="entry name" value="UNCHARACTERIZED PROTEIN YJGR-RELATED"/>
    <property type="match status" value="1"/>
</dbReference>
<dbReference type="OrthoDB" id="9758751at2"/>
<dbReference type="EMBL" id="CP036266">
    <property type="protein sequence ID" value="QDT18660.1"/>
    <property type="molecule type" value="Genomic_DNA"/>
</dbReference>
<evidence type="ECO:0000256" key="1">
    <source>
        <dbReference type="SAM" id="Coils"/>
    </source>
</evidence>
<feature type="coiled-coil region" evidence="1">
    <location>
        <begin position="662"/>
        <end position="689"/>
    </location>
</feature>
<dbReference type="AlphaFoldDB" id="A0A517PH05"/>
<keyword evidence="1" id="KW-0175">Coiled coil</keyword>
<keyword evidence="5" id="KW-1185">Reference proteome</keyword>
<dbReference type="RefSeq" id="WP_145180374.1">
    <property type="nucleotide sequence ID" value="NZ_CP036266.1"/>
</dbReference>
<reference evidence="4 5" key="1">
    <citation type="submission" date="2019-02" db="EMBL/GenBank/DDBJ databases">
        <title>Deep-cultivation of Planctomycetes and their phenomic and genomic characterization uncovers novel biology.</title>
        <authorList>
            <person name="Wiegand S."/>
            <person name="Jogler M."/>
            <person name="Boedeker C."/>
            <person name="Pinto D."/>
            <person name="Vollmers J."/>
            <person name="Rivas-Marin E."/>
            <person name="Kohn T."/>
            <person name="Peeters S.H."/>
            <person name="Heuer A."/>
            <person name="Rast P."/>
            <person name="Oberbeckmann S."/>
            <person name="Bunk B."/>
            <person name="Jeske O."/>
            <person name="Meyerdierks A."/>
            <person name="Storesund J.E."/>
            <person name="Kallscheuer N."/>
            <person name="Luecker S."/>
            <person name="Lage O.M."/>
            <person name="Pohl T."/>
            <person name="Merkel B.J."/>
            <person name="Hornburger P."/>
            <person name="Mueller R.-W."/>
            <person name="Bruemmer F."/>
            <person name="Labrenz M."/>
            <person name="Spormann A.M."/>
            <person name="Op den Camp H."/>
            <person name="Overmann J."/>
            <person name="Amann R."/>
            <person name="Jetten M.S.M."/>
            <person name="Mascher T."/>
            <person name="Medema M.H."/>
            <person name="Devos D.P."/>
            <person name="Kaster A.-K."/>
            <person name="Ovreas L."/>
            <person name="Rohde M."/>
            <person name="Galperin M.Y."/>
            <person name="Jogler C."/>
        </authorList>
    </citation>
    <scope>NUCLEOTIDE SEQUENCE [LARGE SCALE GENOMIC DNA]</scope>
    <source>
        <strain evidence="4 5">HG66A1</strain>
    </source>
</reference>
<evidence type="ECO:0000313" key="4">
    <source>
        <dbReference type="EMBL" id="QDT18660.1"/>
    </source>
</evidence>
<dbReference type="InterPro" id="IPR002789">
    <property type="entry name" value="HerA_central"/>
</dbReference>
<dbReference type="Proteomes" id="UP000320421">
    <property type="component" value="Chromosome"/>
</dbReference>
<feature type="compositionally biased region" description="Low complexity" evidence="2">
    <location>
        <begin position="483"/>
        <end position="499"/>
    </location>
</feature>
<dbReference type="SUPFAM" id="SSF52540">
    <property type="entry name" value="P-loop containing nucleoside triphosphate hydrolases"/>
    <property type="match status" value="1"/>
</dbReference>